<keyword evidence="3" id="KW-1185">Reference proteome</keyword>
<gene>
    <name evidence="2" type="ORF">JHU38_08550</name>
</gene>
<evidence type="ECO:0000313" key="3">
    <source>
        <dbReference type="Proteomes" id="UP000664265"/>
    </source>
</evidence>
<evidence type="ECO:0000259" key="1">
    <source>
        <dbReference type="Pfam" id="PF08291"/>
    </source>
</evidence>
<protein>
    <submittedName>
        <fullName evidence="2">Peptidase M15</fullName>
    </submittedName>
</protein>
<organism evidence="2 3">
    <name type="scientific">Prevotella illustrans</name>
    <dbReference type="NCBI Taxonomy" id="2800387"/>
    <lineage>
        <taxon>Bacteria</taxon>
        <taxon>Pseudomonadati</taxon>
        <taxon>Bacteroidota</taxon>
        <taxon>Bacteroidia</taxon>
        <taxon>Bacteroidales</taxon>
        <taxon>Prevotellaceae</taxon>
        <taxon>Prevotella</taxon>
    </lineage>
</organism>
<dbReference type="Proteomes" id="UP000664265">
    <property type="component" value="Unassembled WGS sequence"/>
</dbReference>
<dbReference type="InterPro" id="IPR009045">
    <property type="entry name" value="Zn_M74/Hedgehog-like"/>
</dbReference>
<reference evidence="2 3" key="1">
    <citation type="submission" date="2021-01" db="EMBL/GenBank/DDBJ databases">
        <title>Prevotella A2931 sp. nov.</title>
        <authorList>
            <person name="Buhl M."/>
            <person name="Oberhettinger P."/>
        </authorList>
    </citation>
    <scope>NUCLEOTIDE SEQUENCE [LARGE SCALE GENOMIC DNA]</scope>
    <source>
        <strain evidence="2 3">A2931</strain>
    </source>
</reference>
<dbReference type="Gene3D" id="3.30.1380.10">
    <property type="match status" value="1"/>
</dbReference>
<dbReference type="RefSeq" id="WP_107581826.1">
    <property type="nucleotide sequence ID" value="NZ_JAERMS010000027.1"/>
</dbReference>
<dbReference type="SUPFAM" id="SSF55166">
    <property type="entry name" value="Hedgehog/DD-peptidase"/>
    <property type="match status" value="1"/>
</dbReference>
<comment type="caution">
    <text evidence="2">The sequence shown here is derived from an EMBL/GenBank/DDBJ whole genome shotgun (WGS) entry which is preliminary data.</text>
</comment>
<accession>A0ABS3M6R1</accession>
<dbReference type="EMBL" id="JAERMS010000027">
    <property type="protein sequence ID" value="MBO1363816.1"/>
    <property type="molecule type" value="Genomic_DNA"/>
</dbReference>
<feature type="domain" description="Peptidase M15A C-terminal" evidence="1">
    <location>
        <begin position="16"/>
        <end position="133"/>
    </location>
</feature>
<dbReference type="InterPro" id="IPR013230">
    <property type="entry name" value="Peptidase_M15A_C"/>
</dbReference>
<sequence>MKKENTQQCSRLRLTPHFTLNEMVRSETARRNHVDNTPSLEAIHNLQMLCLKVLEPLRKEFGPIRVTSGYRSEWLNRMVGGAVQSQHLFGEAADIHIPNRKKGVEMLEFIFMTLEFDQLLFEHNLQGAEWIHVSYREEHNRGIMIPYYRGN</sequence>
<evidence type="ECO:0000313" key="2">
    <source>
        <dbReference type="EMBL" id="MBO1363816.1"/>
    </source>
</evidence>
<proteinExistence type="predicted"/>
<dbReference type="Pfam" id="PF08291">
    <property type="entry name" value="Peptidase_M15_3"/>
    <property type="match status" value="1"/>
</dbReference>
<name>A0ABS3M6R1_9BACT</name>